<dbReference type="KEGG" id="mmag:MMAD_56840"/>
<proteinExistence type="predicted"/>
<dbReference type="Proteomes" id="UP000466517">
    <property type="component" value="Plasmid pJCM13574"/>
</dbReference>
<reference evidence="2 4" key="1">
    <citation type="journal article" date="2019" name="Emerg. Microbes Infect.">
        <title>Comprehensive subspecies identification of 175 nontuberculous mycobacteria species based on 7547 genomic profiles.</title>
        <authorList>
            <person name="Matsumoto Y."/>
            <person name="Kinjo T."/>
            <person name="Motooka D."/>
            <person name="Nabeya D."/>
            <person name="Jung N."/>
            <person name="Uechi K."/>
            <person name="Horii T."/>
            <person name="Iida T."/>
            <person name="Fujita J."/>
            <person name="Nakamura S."/>
        </authorList>
    </citation>
    <scope>NUCLEOTIDE SEQUENCE [LARGE SCALE GENOMIC DNA]</scope>
    <source>
        <strain evidence="2 4">JCM 13574</strain>
        <plasmid evidence="2">pJCM13574</plasmid>
        <plasmid evidence="4">pjcm13574 dna</plasmid>
    </source>
</reference>
<dbReference type="KEGG" id="mmag:MMAD_54910"/>
<organism evidence="2 4">
    <name type="scientific">Mycolicibacterium madagascariense</name>
    <dbReference type="NCBI Taxonomy" id="212765"/>
    <lineage>
        <taxon>Bacteria</taxon>
        <taxon>Bacillati</taxon>
        <taxon>Actinomycetota</taxon>
        <taxon>Actinomycetes</taxon>
        <taxon>Mycobacteriales</taxon>
        <taxon>Mycobacteriaceae</taxon>
        <taxon>Mycolicibacterium</taxon>
    </lineage>
</organism>
<protein>
    <submittedName>
        <fullName evidence="2">Uncharacterized protein</fullName>
    </submittedName>
</protein>
<evidence type="ECO:0000313" key="2">
    <source>
        <dbReference type="EMBL" id="BBZ31196.1"/>
    </source>
</evidence>
<dbReference type="RefSeq" id="WP_163744654.1">
    <property type="nucleotide sequence ID" value="NZ_AP022611.1"/>
</dbReference>
<keyword evidence="2" id="KW-0614">Plasmid</keyword>
<gene>
    <name evidence="2" type="ORF">MMAD_54910</name>
    <name evidence="3" type="ORF">MMAD_56840</name>
</gene>
<evidence type="ECO:0000313" key="3">
    <source>
        <dbReference type="EMBL" id="BBZ31389.1"/>
    </source>
</evidence>
<keyword evidence="4" id="KW-1185">Reference proteome</keyword>
<accession>A0A7I7XPN7</accession>
<dbReference type="AlphaFoldDB" id="A0A7I7XPN7"/>
<dbReference type="EMBL" id="AP022611">
    <property type="protein sequence ID" value="BBZ31196.1"/>
    <property type="molecule type" value="Genomic_DNA"/>
</dbReference>
<evidence type="ECO:0000256" key="1">
    <source>
        <dbReference type="SAM" id="MobiDB-lite"/>
    </source>
</evidence>
<feature type="region of interest" description="Disordered" evidence="1">
    <location>
        <begin position="70"/>
        <end position="91"/>
    </location>
</feature>
<geneLocation type="plasmid" evidence="2">
    <name>pJCM13574</name>
</geneLocation>
<sequence>MSDDGGGLPARQSPRKRADVRVSDFTLLVRVPGQPAAIRVFTDDEAEEAAKYAADRGGVVVPLPLPPPDGYVVGPDGTLVPAAEPPEPDSE</sequence>
<dbReference type="EMBL" id="AP022611">
    <property type="protein sequence ID" value="BBZ31389.1"/>
    <property type="molecule type" value="Genomic_DNA"/>
</dbReference>
<name>A0A7I7XPN7_9MYCO</name>
<geneLocation type="plasmid" evidence="4">
    <name>pjcm13574 dna</name>
</geneLocation>
<reference evidence="2" key="2">
    <citation type="submission" date="2020-02" db="EMBL/GenBank/DDBJ databases">
        <authorList>
            <person name="Matsumoto Y."/>
            <person name="Motooka D."/>
            <person name="Nakamura S."/>
        </authorList>
    </citation>
    <scope>NUCLEOTIDE SEQUENCE</scope>
    <source>
        <strain evidence="2">JCM 13574</strain>
        <plasmid evidence="2">pJCM13574</plasmid>
    </source>
</reference>
<evidence type="ECO:0000313" key="4">
    <source>
        <dbReference type="Proteomes" id="UP000466517"/>
    </source>
</evidence>